<feature type="binding site" evidence="2">
    <location>
        <position position="337"/>
    </location>
    <ligand>
        <name>a divalent metal cation</name>
        <dbReference type="ChEBI" id="CHEBI:60240"/>
        <label>1</label>
    </ligand>
</feature>
<name>A0A9N8KBT1_9PEZI</name>
<dbReference type="Pfam" id="PF01784">
    <property type="entry name" value="DUF34_NIF3"/>
    <property type="match status" value="1"/>
</dbReference>
<comment type="similarity">
    <text evidence="1">Belongs to the GTP cyclohydrolase I type 2/NIF3 family.</text>
</comment>
<gene>
    <name evidence="4" type="ORF">AWRI4620_LOCUS2071</name>
</gene>
<dbReference type="EMBL" id="CAINUL010000002">
    <property type="protein sequence ID" value="CAD0107816.1"/>
    <property type="molecule type" value="Genomic_DNA"/>
</dbReference>
<reference evidence="4" key="1">
    <citation type="submission" date="2020-06" db="EMBL/GenBank/DDBJ databases">
        <authorList>
            <person name="Onetto C."/>
        </authorList>
    </citation>
    <scope>NUCLEOTIDE SEQUENCE</scope>
</reference>
<evidence type="ECO:0000256" key="1">
    <source>
        <dbReference type="ARBA" id="ARBA00006964"/>
    </source>
</evidence>
<evidence type="ECO:0000313" key="5">
    <source>
        <dbReference type="Proteomes" id="UP000745764"/>
    </source>
</evidence>
<dbReference type="SUPFAM" id="SSF102705">
    <property type="entry name" value="NIF3 (NGG1p interacting factor 3)-like"/>
    <property type="match status" value="1"/>
</dbReference>
<feature type="binding site" evidence="2">
    <location>
        <position position="333"/>
    </location>
    <ligand>
        <name>a divalent metal cation</name>
        <dbReference type="ChEBI" id="CHEBI:60240"/>
        <label>1</label>
    </ligand>
</feature>
<evidence type="ECO:0000256" key="3">
    <source>
        <dbReference type="SAM" id="MobiDB-lite"/>
    </source>
</evidence>
<proteinExistence type="inferred from homology"/>
<accession>A0A9N8KBT1</accession>
<feature type="binding site" evidence="2">
    <location>
        <position position="138"/>
    </location>
    <ligand>
        <name>a divalent metal cation</name>
        <dbReference type="ChEBI" id="CHEBI:60240"/>
        <label>1</label>
    </ligand>
</feature>
<evidence type="ECO:0000313" key="4">
    <source>
        <dbReference type="EMBL" id="CAD0107816.1"/>
    </source>
</evidence>
<dbReference type="GO" id="GO:0005739">
    <property type="term" value="C:mitochondrion"/>
    <property type="evidence" value="ECO:0007669"/>
    <property type="project" value="TreeGrafter"/>
</dbReference>
<feature type="region of interest" description="Disordered" evidence="3">
    <location>
        <begin position="163"/>
        <end position="230"/>
    </location>
</feature>
<keyword evidence="2" id="KW-0479">Metal-binding</keyword>
<comment type="caution">
    <text evidence="4">The sequence shown here is derived from an EMBL/GenBank/DDBJ whole genome shotgun (WGS) entry which is preliminary data.</text>
</comment>
<dbReference type="OrthoDB" id="3345469at2759"/>
<dbReference type="InterPro" id="IPR036069">
    <property type="entry name" value="DUF34/NIF3_sf"/>
</dbReference>
<sequence>MFSATLRRTVKMSSTISSAPFSKAVVGAMRKLCVAPGPLYIIAPLMHPAYPEALADKSWDNTGLLLESPFDPIRRQMNSALLTIDLTKAVADEAIERGDSIIVAYRLKSLSLADTQQQTLLRLAAEGISVYSPHTAIDCAPGGLGDWLADIVSGTPMSAEELAAQAEEKANEQSNTNKEPETPSNELKRPTFQLQHHPSQLSIKDRSTLKLGNDTHTRRPIKPSSVPGYQNTTAGMGRIVRFSTPQPLLEIIDRIGRGLGNPKGFPIAIPQGKQMDEIDISSVAICAGSGGSLFGGLGKNGEEDVDLLFTGELSHHEALAAIEQGKCVIALFHSNTERGFLHGVLKPQLEKSVKEEWERVRKEEKDKASSTDLSEDYLEALEDDHIEIHVSEVDRDPYGIMISKDEI</sequence>
<keyword evidence="5" id="KW-1185">Reference proteome</keyword>
<dbReference type="PANTHER" id="PTHR13799">
    <property type="entry name" value="NGG1 INTERACTING FACTOR 3"/>
    <property type="match status" value="1"/>
</dbReference>
<dbReference type="Gene3D" id="3.40.1390.30">
    <property type="entry name" value="NIF3 (NGG1p interacting factor 3)-like"/>
    <property type="match status" value="2"/>
</dbReference>
<feature type="compositionally biased region" description="Polar residues" evidence="3">
    <location>
        <begin position="192"/>
        <end position="202"/>
    </location>
</feature>
<organism evidence="4 5">
    <name type="scientific">Aureobasidium uvarum</name>
    <dbReference type="NCBI Taxonomy" id="2773716"/>
    <lineage>
        <taxon>Eukaryota</taxon>
        <taxon>Fungi</taxon>
        <taxon>Dikarya</taxon>
        <taxon>Ascomycota</taxon>
        <taxon>Pezizomycotina</taxon>
        <taxon>Dothideomycetes</taxon>
        <taxon>Dothideomycetidae</taxon>
        <taxon>Dothideales</taxon>
        <taxon>Saccotheciaceae</taxon>
        <taxon>Aureobasidium</taxon>
    </lineage>
</organism>
<dbReference type="PANTHER" id="PTHR13799:SF13">
    <property type="entry name" value="NIF3-LIKE PROTEIN 1"/>
    <property type="match status" value="1"/>
</dbReference>
<dbReference type="Proteomes" id="UP000745764">
    <property type="component" value="Unassembled WGS sequence"/>
</dbReference>
<dbReference type="InterPro" id="IPR002678">
    <property type="entry name" value="DUF34/NIF3"/>
</dbReference>
<dbReference type="GO" id="GO:0046872">
    <property type="term" value="F:metal ion binding"/>
    <property type="evidence" value="ECO:0007669"/>
    <property type="project" value="UniProtKB-KW"/>
</dbReference>
<dbReference type="AlphaFoldDB" id="A0A9N8KBT1"/>
<feature type="compositionally biased region" description="Basic and acidic residues" evidence="3">
    <location>
        <begin position="178"/>
        <end position="189"/>
    </location>
</feature>
<evidence type="ECO:0000256" key="2">
    <source>
        <dbReference type="PIRSR" id="PIRSR602678-1"/>
    </source>
</evidence>
<feature type="compositionally biased region" description="Basic and acidic residues" evidence="3">
    <location>
        <begin position="203"/>
        <end position="217"/>
    </location>
</feature>
<protein>
    <recommendedName>
        <fullName evidence="6">NGG1p interacting factor 3</fullName>
    </recommendedName>
</protein>
<dbReference type="FunFam" id="3.40.1390.30:FF:000001">
    <property type="entry name" value="GTP cyclohydrolase 1 type 2"/>
    <property type="match status" value="1"/>
</dbReference>
<evidence type="ECO:0008006" key="6">
    <source>
        <dbReference type="Google" id="ProtNLM"/>
    </source>
</evidence>